<evidence type="ECO:0000313" key="10">
    <source>
        <dbReference type="Proteomes" id="UP000886611"/>
    </source>
</evidence>
<feature type="region of interest" description="Disordered" evidence="8">
    <location>
        <begin position="521"/>
        <end position="544"/>
    </location>
</feature>
<comment type="subcellular location">
    <subcellularLocation>
        <location evidence="1">Cytoplasm</location>
        <location evidence="1">Cytoskeleton</location>
    </subcellularLocation>
</comment>
<evidence type="ECO:0000256" key="6">
    <source>
        <dbReference type="RuleBase" id="RU000487"/>
    </source>
</evidence>
<feature type="non-terminal residue" evidence="9">
    <location>
        <position position="1"/>
    </location>
</feature>
<dbReference type="PANTHER" id="PTHR11937">
    <property type="entry name" value="ACTIN"/>
    <property type="match status" value="1"/>
</dbReference>
<gene>
    <name evidence="9" type="primary">Act1</name>
    <name evidence="9" type="ORF">GTO96_0015060</name>
</gene>
<evidence type="ECO:0000256" key="2">
    <source>
        <dbReference type="ARBA" id="ARBA00006752"/>
    </source>
</evidence>
<name>A0A8X7XIA9_POLSE</name>
<dbReference type="SUPFAM" id="SSF53067">
    <property type="entry name" value="Actin-like ATPase domain"/>
    <property type="match status" value="2"/>
</dbReference>
<evidence type="ECO:0000256" key="4">
    <source>
        <dbReference type="ARBA" id="ARBA00023212"/>
    </source>
</evidence>
<keyword evidence="4" id="KW-0963">Cytoplasm</keyword>
<evidence type="ECO:0000256" key="3">
    <source>
        <dbReference type="ARBA" id="ARBA00023097"/>
    </source>
</evidence>
<dbReference type="Gene3D" id="3.90.640.10">
    <property type="entry name" value="Actin, Chain A, domain 4"/>
    <property type="match status" value="1"/>
</dbReference>
<dbReference type="Pfam" id="PF00022">
    <property type="entry name" value="Actin"/>
    <property type="match status" value="1"/>
</dbReference>
<evidence type="ECO:0000256" key="7">
    <source>
        <dbReference type="SAM" id="Coils"/>
    </source>
</evidence>
<dbReference type="FunFam" id="3.90.640.10:FF:000007">
    <property type="entry name" value="Actin like 7B"/>
    <property type="match status" value="1"/>
</dbReference>
<feature type="non-terminal residue" evidence="9">
    <location>
        <position position="1702"/>
    </location>
</feature>
<keyword evidence="4" id="KW-0206">Cytoskeleton</keyword>
<proteinExistence type="inferred from homology"/>
<comment type="caution">
    <text evidence="9">The sequence shown here is derived from an EMBL/GenBank/DDBJ whole genome shotgun (WGS) entry which is preliminary data.</text>
</comment>
<dbReference type="CDD" id="cd13397">
    <property type="entry name" value="ASKHA_NBD_actin_Arp-T1-3"/>
    <property type="match status" value="1"/>
</dbReference>
<dbReference type="InterPro" id="IPR004001">
    <property type="entry name" value="Actin_CS"/>
</dbReference>
<dbReference type="Gene3D" id="3.30.420.40">
    <property type="match status" value="2"/>
</dbReference>
<feature type="coiled-coil region" evidence="7">
    <location>
        <begin position="742"/>
        <end position="769"/>
    </location>
</feature>
<dbReference type="PRINTS" id="PR00190">
    <property type="entry name" value="ACTIN"/>
</dbReference>
<evidence type="ECO:0000256" key="5">
    <source>
        <dbReference type="ARBA" id="ARBA00038582"/>
    </source>
</evidence>
<feature type="compositionally biased region" description="Polar residues" evidence="8">
    <location>
        <begin position="535"/>
        <end position="544"/>
    </location>
</feature>
<keyword evidence="7" id="KW-0175">Coiled coil</keyword>
<dbReference type="SMART" id="SM00268">
    <property type="entry name" value="ACTIN"/>
    <property type="match status" value="1"/>
</dbReference>
<evidence type="ECO:0000256" key="8">
    <source>
        <dbReference type="SAM" id="MobiDB-lite"/>
    </source>
</evidence>
<dbReference type="EMBL" id="JAATIS010000485">
    <property type="protein sequence ID" value="KAG2468442.1"/>
    <property type="molecule type" value="Genomic_DNA"/>
</dbReference>
<dbReference type="InterPro" id="IPR004000">
    <property type="entry name" value="Actin"/>
</dbReference>
<reference evidence="9 10" key="1">
    <citation type="journal article" date="2021" name="Cell">
        <title>Tracing the genetic footprints of vertebrate landing in non-teleost ray-finned fishes.</title>
        <authorList>
            <person name="Bi X."/>
            <person name="Wang K."/>
            <person name="Yang L."/>
            <person name="Pan H."/>
            <person name="Jiang H."/>
            <person name="Wei Q."/>
            <person name="Fang M."/>
            <person name="Yu H."/>
            <person name="Zhu C."/>
            <person name="Cai Y."/>
            <person name="He Y."/>
            <person name="Gan X."/>
            <person name="Zeng H."/>
            <person name="Yu D."/>
            <person name="Zhu Y."/>
            <person name="Jiang H."/>
            <person name="Qiu Q."/>
            <person name="Yang H."/>
            <person name="Zhang Y.E."/>
            <person name="Wang W."/>
            <person name="Zhu M."/>
            <person name="He S."/>
            <person name="Zhang G."/>
        </authorList>
    </citation>
    <scope>NUCLEOTIDE SEQUENCE [LARGE SCALE GENOMIC DNA]</scope>
    <source>
        <strain evidence="9">Bchr_013</strain>
    </source>
</reference>
<evidence type="ECO:0000313" key="9">
    <source>
        <dbReference type="EMBL" id="KAG2468442.1"/>
    </source>
</evidence>
<comment type="similarity">
    <text evidence="2 6">Belongs to the actin family.</text>
</comment>
<dbReference type="PROSITE" id="PS01132">
    <property type="entry name" value="ACTINS_ACT_LIKE"/>
    <property type="match status" value="1"/>
</dbReference>
<accession>A0A8X7XIA9</accession>
<dbReference type="InterPro" id="IPR043129">
    <property type="entry name" value="ATPase_NBD"/>
</dbReference>
<sequence>MSLPNFSLSPTREVGELVSKHQRNLCKVSVVLDLRLTALKTVRFIVETLLEIQCIFVNSFYELFNYIDRSQLTADFGGYLVYCHRNWALFVKEIDKFVREFFAVVNRLPSCVTELQALSLQSLPAAINLEEFFFKNEDKCSELRRELGLDDLLIHCEHIVEKLKFPDRDPCFQSVAGTVLFSHVAFEMIENYDRITLAVQKLELLWQLVLCRIQIPLKNFQHKSEVEQIMEHITKFIVEKVNVYKVLIASDKKEAEIIKTEFEESIYLPAMVKHWLNLVFNQDFFQDLIRNSYSLRLGSPACNISLSSVWQQEVQSFLRRSSVPAVDELVNLANIANNIPDPSLQLTAKELSHHCFTIRKLLVSPESVSWNDLVMTLAWQDQLAKSLVPRLNSNGFRYVSVKSEKDEKEKHLAPASGVNGSVDIACQNLVEAEKCKPNTAQGLSCQEVLSISLKSSSLGNLMATIKPPSLSSFDSGIDAVGSYHLDSGMRRESFEMLNKTQWAKDVFKTIKSQDIEILEEDSASVSDSEKHLPDSSCNSGRNNPCGNRHFPKTARNAFNFEVKIARSASLPKNPWLSLPLEELESSYSVSITPKKVPGEVKQHSNSEEGRDSSLNCHWQTVSCEKRKNRRTRSVEVQACCLDFSKESESKDTAIQTEGKVEFLEDQRILENSVPLSPIKNILSSTLNDIQEKSDYAADSSALLWDSYDLHSSRNQEESASERYSAEVEYLFSEWEQKEKDHLQSVERLLVQASQILDEEENVLEQEEMLDFLVKTQSTGKHWEIWSESYIGGEETNQVPLSTSELLQAGVLLLDSPSTIHDLDTVSCSSHSSALKANCSSSDNKFQEEKNEPSFGKVNDICTPSNIPCVLKELKELYVIERKILEENAKIHELQHLEKCNQIDVQCSKEMVQNMRKERALFFMDLEKEQGIENLDEPLAKESNLTHKMSSMPCDFNRNSIFNKYCEGTIADLESTKLTIHSSLCEVVGTSPSISQRCCRSSLALTDSTVTLDQDPLESAVASLSHESCVVHDQNSNLTNVNCDWTKREEMQYGHTVSLVDAERLSEVTSFTKESRMICMQESPTKVPCNLLKNINKNDASWNTEKKCNLETCGTSPLLVSFETPHAQVPDPGDMEVLSPVPKPRKLSLPCKNEPNGNLKKDVCNEGEKKESCMFLNKLASKQSPKPTERLKVVPENSDFERLTERSPTKRLLPHLKNCDINDVCEAFRTVFVEASNAKVLQKPNPCSVQSIQCSFTENCDALSPARNGKMEHITSVEVSDFGIEVAVGKIFAIQSNASEFPFGFVRKYEEDPLPTVGTIFDHCLIKVDDFNTPIVLDTGSGLVKAGFADQNRPAIVFPSVIGQPKYEEVMNGTLERETYIGHDAQHMRGVLTLKYPVQNGVIKNWNDIENIWQHTFHQLGVNTEDHPVLLTEAAMNPSENRRRMVEIMFESFNVPFTYVAVQAVLALYGTGRTTGVVFDSGDGVSHSVPVYEGYSIPYATQRFNLAGQDITQNLKRLLQERGFSFRTTAEQEIVREIKEACCYVAQDYEAELGEDERSAGTEMYYTLPDGQIISINKERFRAPEILFKPELIGRDHYGIHESIFRSILRCDMDLRQSFVNNIILSGGSTLFPGLPHRLQDEIQSMVPACLSDLVRVSSPKDRDFAVWIGGAVLANLPSFRSAWISREEYDENGANIVFRKCF</sequence>
<dbReference type="FunFam" id="3.30.420.40:FF:000058">
    <property type="entry name" value="Putative actin-related protein 5"/>
    <property type="match status" value="1"/>
</dbReference>
<evidence type="ECO:0000256" key="1">
    <source>
        <dbReference type="ARBA" id="ARBA00004245"/>
    </source>
</evidence>
<dbReference type="Proteomes" id="UP000886611">
    <property type="component" value="Unassembled WGS sequence"/>
</dbReference>
<dbReference type="GO" id="GO:0005856">
    <property type="term" value="C:cytoskeleton"/>
    <property type="evidence" value="ECO:0007669"/>
    <property type="project" value="UniProtKB-SubCell"/>
</dbReference>
<dbReference type="FunFam" id="3.30.420.40:FF:000050">
    <property type="entry name" value="Actin, alpha skeletal muscle"/>
    <property type="match status" value="1"/>
</dbReference>
<dbReference type="PROSITE" id="PS00432">
    <property type="entry name" value="ACTINS_2"/>
    <property type="match status" value="1"/>
</dbReference>
<comment type="subunit">
    <text evidence="5">Polymerization of globular actin (G-actin) leads to a structural filament (F-actin) in the form of a two-stranded helix. Each actin can bind to 4 others.</text>
</comment>
<protein>
    <submittedName>
        <fullName evidence="9">ACT1 protein</fullName>
    </submittedName>
</protein>
<organism evidence="9 10">
    <name type="scientific">Polypterus senegalus</name>
    <name type="common">Senegal bichir</name>
    <dbReference type="NCBI Taxonomy" id="55291"/>
    <lineage>
        <taxon>Eukaryota</taxon>
        <taxon>Metazoa</taxon>
        <taxon>Chordata</taxon>
        <taxon>Craniata</taxon>
        <taxon>Vertebrata</taxon>
        <taxon>Euteleostomi</taxon>
        <taxon>Actinopterygii</taxon>
        <taxon>Polypteriformes</taxon>
        <taxon>Polypteridae</taxon>
        <taxon>Polypterus</taxon>
    </lineage>
</organism>
<dbReference type="InterPro" id="IPR020902">
    <property type="entry name" value="Actin/actin-like_CS"/>
</dbReference>
<keyword evidence="10" id="KW-1185">Reference proteome</keyword>
<keyword evidence="3" id="KW-0558">Oxidation</keyword>